<keyword evidence="2" id="KW-1185">Reference proteome</keyword>
<dbReference type="InterPro" id="IPR005883">
    <property type="entry name" value="PilM"/>
</dbReference>
<proteinExistence type="predicted"/>
<name>A0A562QJZ7_9BACI</name>
<organism evidence="1 2">
    <name type="scientific">Halalkalibacter nanhaiisediminis</name>
    <dbReference type="NCBI Taxonomy" id="688079"/>
    <lineage>
        <taxon>Bacteria</taxon>
        <taxon>Bacillati</taxon>
        <taxon>Bacillota</taxon>
        <taxon>Bacilli</taxon>
        <taxon>Bacillales</taxon>
        <taxon>Bacillaceae</taxon>
        <taxon>Halalkalibacter</taxon>
    </lineage>
</organism>
<sequence>MLMKWWIKRKEARHALVIKDHVIRYVGSKSPDLSTIFAHEERYLPIGVVRDGQIVHADTLLPILAECINEWGLQRKEVQFCVPDGQVIIRTHKVDGAIPDDEIKGQLYLELGETLLLPFDDPIFDYVVLGLNEGEKDILLFASKEKMIQEYVVMLEELRLKPNTADLTALSAYRLFHELEHTSPFGYTMLIQIDVTSTNMTFFHEHHPVFSRSVSFEVEQESWEIDYQADQSSLIWKDDEDALKSQLEEQVSEIEKVMNFYRFNVLQGKRDIGKLLVCGDHPYMKRVIERLQQAFSITLISLDQNNELRLPARYYDVIGLSLKKEVR</sequence>
<dbReference type="EMBL" id="VLKZ01000004">
    <property type="protein sequence ID" value="TWI57098.1"/>
    <property type="molecule type" value="Genomic_DNA"/>
</dbReference>
<dbReference type="Proteomes" id="UP000315711">
    <property type="component" value="Unassembled WGS sequence"/>
</dbReference>
<comment type="caution">
    <text evidence="1">The sequence shown here is derived from an EMBL/GenBank/DDBJ whole genome shotgun (WGS) entry which is preliminary data.</text>
</comment>
<accession>A0A562QJZ7</accession>
<reference evidence="1 2" key="1">
    <citation type="journal article" date="2015" name="Stand. Genomic Sci.">
        <title>Genomic Encyclopedia of Bacterial and Archaeal Type Strains, Phase III: the genomes of soil and plant-associated and newly described type strains.</title>
        <authorList>
            <person name="Whitman W.B."/>
            <person name="Woyke T."/>
            <person name="Klenk H.P."/>
            <person name="Zhou Y."/>
            <person name="Lilburn T.G."/>
            <person name="Beck B.J."/>
            <person name="De Vos P."/>
            <person name="Vandamme P."/>
            <person name="Eisen J.A."/>
            <person name="Garrity G."/>
            <person name="Hugenholtz P."/>
            <person name="Kyrpides N.C."/>
        </authorList>
    </citation>
    <scope>NUCLEOTIDE SEQUENCE [LARGE SCALE GENOMIC DNA]</scope>
    <source>
        <strain evidence="1 2">CGMCC 1.10116</strain>
    </source>
</reference>
<dbReference type="Gene3D" id="3.30.1490.300">
    <property type="match status" value="1"/>
</dbReference>
<dbReference type="Gene3D" id="3.30.420.40">
    <property type="match status" value="2"/>
</dbReference>
<protein>
    <submittedName>
        <fullName evidence="1">Type IV pilus assembly protein PilM</fullName>
    </submittedName>
</protein>
<evidence type="ECO:0000313" key="1">
    <source>
        <dbReference type="EMBL" id="TWI57098.1"/>
    </source>
</evidence>
<dbReference type="Pfam" id="PF11104">
    <property type="entry name" value="PilM_2"/>
    <property type="match status" value="1"/>
</dbReference>
<dbReference type="AlphaFoldDB" id="A0A562QJZ7"/>
<evidence type="ECO:0000313" key="2">
    <source>
        <dbReference type="Proteomes" id="UP000315711"/>
    </source>
</evidence>
<gene>
    <name evidence="1" type="ORF">IQ10_01801</name>
</gene>